<evidence type="ECO:0008006" key="4">
    <source>
        <dbReference type="Google" id="ProtNLM"/>
    </source>
</evidence>
<organism evidence="2 3">
    <name type="scientific">Paramecium sonneborni</name>
    <dbReference type="NCBI Taxonomy" id="65129"/>
    <lineage>
        <taxon>Eukaryota</taxon>
        <taxon>Sar</taxon>
        <taxon>Alveolata</taxon>
        <taxon>Ciliophora</taxon>
        <taxon>Intramacronucleata</taxon>
        <taxon>Oligohymenophorea</taxon>
        <taxon>Peniculida</taxon>
        <taxon>Parameciidae</taxon>
        <taxon>Paramecium</taxon>
    </lineage>
</organism>
<dbReference type="OrthoDB" id="10534075at2759"/>
<evidence type="ECO:0000313" key="3">
    <source>
        <dbReference type="Proteomes" id="UP000692954"/>
    </source>
</evidence>
<accession>A0A8S1Q1I5</accession>
<dbReference type="Proteomes" id="UP000692954">
    <property type="component" value="Unassembled WGS sequence"/>
</dbReference>
<feature type="chain" id="PRO_5035739147" description="Transmembrane protein" evidence="1">
    <location>
        <begin position="18"/>
        <end position="376"/>
    </location>
</feature>
<protein>
    <recommendedName>
        <fullName evidence="4">Transmembrane protein</fullName>
    </recommendedName>
</protein>
<keyword evidence="3" id="KW-1185">Reference proteome</keyword>
<sequence>MIINIILINAILYQTRSIILQGDECTCEDYTIQQCNDYANCQVNGFNCGELICQNRNYEQCQGNITDYKCVWDELIQACIDYNHKCEEIPETDCTYNQQKQQNCLYDLDNQLCKDLSCKLISHSSCPPNLCFKDASSCSDPIKNFDCSTLSTSKCDFVYTGTGQVCHLNNSGICKSYNLYKLQFSCRDWSDSKNGCKKISNCKFDQTQKVCRDPKCFEIIQFYQLKLFIHLNQTSLKDKDTCNSPIKRNDQSKSVELCKWNVDYCQELGSSDLSKLSESQCTEKSANKYIWNQMHVKDAKMQQLLKILVIIVVVREQPNEMNLNLLILLQQIHSNYQTLVNNLAIFILIQQKYVVNVLRQKILMIFNQRILSQNVN</sequence>
<evidence type="ECO:0000256" key="1">
    <source>
        <dbReference type="SAM" id="SignalP"/>
    </source>
</evidence>
<name>A0A8S1Q1I5_9CILI</name>
<proteinExistence type="predicted"/>
<gene>
    <name evidence="2" type="ORF">PSON_ATCC_30995.1.T0920057</name>
</gene>
<evidence type="ECO:0000313" key="2">
    <source>
        <dbReference type="EMBL" id="CAD8108759.1"/>
    </source>
</evidence>
<comment type="caution">
    <text evidence="2">The sequence shown here is derived from an EMBL/GenBank/DDBJ whole genome shotgun (WGS) entry which is preliminary data.</text>
</comment>
<keyword evidence="1" id="KW-0732">Signal</keyword>
<dbReference type="AlphaFoldDB" id="A0A8S1Q1I5"/>
<reference evidence="2" key="1">
    <citation type="submission" date="2021-01" db="EMBL/GenBank/DDBJ databases">
        <authorList>
            <consortium name="Genoscope - CEA"/>
            <person name="William W."/>
        </authorList>
    </citation>
    <scope>NUCLEOTIDE SEQUENCE</scope>
</reference>
<feature type="signal peptide" evidence="1">
    <location>
        <begin position="1"/>
        <end position="17"/>
    </location>
</feature>
<dbReference type="EMBL" id="CAJJDN010000092">
    <property type="protein sequence ID" value="CAD8108759.1"/>
    <property type="molecule type" value="Genomic_DNA"/>
</dbReference>